<sequence>MSNFLQSTTDFVGNTARQGAQGVQSVGDTAKQGAEGLGKGVNSGVNTLTGAFTPGGNNQTDSNEQSNPSKPPADASDSTTKPTDTGADKAPGSQSSGPLSGIAGGVSSGLQTGANFVGDVTKTGLSIGENVAKTGADMTGNVVFSAVGLAGTAIGGVVNAAAETSGKVFEPVAAGLRSIEGLEGLADNLEKINGLPVAAVKQVGSWTLKAINMSGKTPTFFDRDGDGIVQVQDTIDGLIVLGLSEKSATYGAYVLHGVFSYSTSDSWIPSKDTALPIHTDKLNDTRWGKNWGSFDRIEWCSDMDIETFFDTADENTPTLEKWKQTLTKGRQGFGVLLLIFEWGTTWPWLMPDLPVADLPFKDDIGKVVRTVILPTIFKNWQIAHGIKPNQDSEPISKKENDLERESKDPADK</sequence>
<dbReference type="Pfam" id="PF05042">
    <property type="entry name" value="Caleosin"/>
    <property type="match status" value="1"/>
</dbReference>
<reference evidence="3" key="1">
    <citation type="submission" date="2023-03" db="EMBL/GenBank/DDBJ databases">
        <title>Massive genome expansion in bonnet fungi (Mycena s.s.) driven by repeated elements and novel gene families across ecological guilds.</title>
        <authorList>
            <consortium name="Lawrence Berkeley National Laboratory"/>
            <person name="Harder C.B."/>
            <person name="Miyauchi S."/>
            <person name="Viragh M."/>
            <person name="Kuo A."/>
            <person name="Thoen E."/>
            <person name="Andreopoulos B."/>
            <person name="Lu D."/>
            <person name="Skrede I."/>
            <person name="Drula E."/>
            <person name="Henrissat B."/>
            <person name="Morin E."/>
            <person name="Kohler A."/>
            <person name="Barry K."/>
            <person name="LaButti K."/>
            <person name="Morin E."/>
            <person name="Salamov A."/>
            <person name="Lipzen A."/>
            <person name="Mereny Z."/>
            <person name="Hegedus B."/>
            <person name="Baldrian P."/>
            <person name="Stursova M."/>
            <person name="Weitz H."/>
            <person name="Taylor A."/>
            <person name="Grigoriev I.V."/>
            <person name="Nagy L.G."/>
            <person name="Martin F."/>
            <person name="Kauserud H."/>
        </authorList>
    </citation>
    <scope>NUCLEOTIDE SEQUENCE</scope>
    <source>
        <strain evidence="3">CBHHK182m</strain>
    </source>
</reference>
<evidence type="ECO:0000313" key="3">
    <source>
        <dbReference type="EMBL" id="KAJ7758046.1"/>
    </source>
</evidence>
<keyword evidence="4" id="KW-1185">Reference proteome</keyword>
<proteinExistence type="inferred from homology"/>
<feature type="region of interest" description="Disordered" evidence="2">
    <location>
        <begin position="1"/>
        <end position="104"/>
    </location>
</feature>
<organism evidence="3 4">
    <name type="scientific">Mycena metata</name>
    <dbReference type="NCBI Taxonomy" id="1033252"/>
    <lineage>
        <taxon>Eukaryota</taxon>
        <taxon>Fungi</taxon>
        <taxon>Dikarya</taxon>
        <taxon>Basidiomycota</taxon>
        <taxon>Agaricomycotina</taxon>
        <taxon>Agaricomycetes</taxon>
        <taxon>Agaricomycetidae</taxon>
        <taxon>Agaricales</taxon>
        <taxon>Marasmiineae</taxon>
        <taxon>Mycenaceae</taxon>
        <taxon>Mycena</taxon>
    </lineage>
</organism>
<dbReference type="PANTHER" id="PTHR31495">
    <property type="entry name" value="PEROXYGENASE 3-RELATED"/>
    <property type="match status" value="1"/>
</dbReference>
<protein>
    <submittedName>
        <fullName evidence="3">Uncharacterized protein</fullName>
    </submittedName>
</protein>
<comment type="similarity">
    <text evidence="1">Belongs to the caleosin family.</text>
</comment>
<dbReference type="AlphaFoldDB" id="A0AAD7J7W4"/>
<feature type="region of interest" description="Disordered" evidence="2">
    <location>
        <begin position="388"/>
        <end position="412"/>
    </location>
</feature>
<evidence type="ECO:0000256" key="2">
    <source>
        <dbReference type="SAM" id="MobiDB-lite"/>
    </source>
</evidence>
<dbReference type="EMBL" id="JARKIB010000043">
    <property type="protein sequence ID" value="KAJ7758046.1"/>
    <property type="molecule type" value="Genomic_DNA"/>
</dbReference>
<feature type="compositionally biased region" description="Polar residues" evidence="2">
    <location>
        <begin position="43"/>
        <end position="68"/>
    </location>
</feature>
<dbReference type="Proteomes" id="UP001215598">
    <property type="component" value="Unassembled WGS sequence"/>
</dbReference>
<name>A0AAD7J7W4_9AGAR</name>
<evidence type="ECO:0000256" key="1">
    <source>
        <dbReference type="ARBA" id="ARBA00006765"/>
    </source>
</evidence>
<dbReference type="InterPro" id="IPR007736">
    <property type="entry name" value="Caleosin-related"/>
</dbReference>
<evidence type="ECO:0000313" key="4">
    <source>
        <dbReference type="Proteomes" id="UP001215598"/>
    </source>
</evidence>
<dbReference type="GO" id="GO:0005509">
    <property type="term" value="F:calcium ion binding"/>
    <property type="evidence" value="ECO:0007669"/>
    <property type="project" value="TreeGrafter"/>
</dbReference>
<gene>
    <name evidence="3" type="ORF">B0H16DRAFT_1674576</name>
</gene>
<accession>A0AAD7J7W4</accession>
<dbReference type="GO" id="GO:0004497">
    <property type="term" value="F:monooxygenase activity"/>
    <property type="evidence" value="ECO:0007669"/>
    <property type="project" value="TreeGrafter"/>
</dbReference>
<feature type="compositionally biased region" description="Basic and acidic residues" evidence="2">
    <location>
        <begin position="394"/>
        <end position="412"/>
    </location>
</feature>
<comment type="caution">
    <text evidence="3">The sequence shown here is derived from an EMBL/GenBank/DDBJ whole genome shotgun (WGS) entry which is preliminary data.</text>
</comment>
<feature type="compositionally biased region" description="Polar residues" evidence="2">
    <location>
        <begin position="1"/>
        <end position="27"/>
    </location>
</feature>
<dbReference type="PANTHER" id="PTHR31495:SF0">
    <property type="entry name" value="BINDING PROTEIN CALEOSIN, PUTATIVE (AFU_ORTHOLOGUE AFUA_5G13750)-RELATED"/>
    <property type="match status" value="1"/>
</dbReference>